<feature type="non-terminal residue" evidence="1">
    <location>
        <position position="68"/>
    </location>
</feature>
<keyword evidence="2" id="KW-1185">Reference proteome</keyword>
<feature type="non-terminal residue" evidence="1">
    <location>
        <position position="1"/>
    </location>
</feature>
<dbReference type="Proteomes" id="UP001519460">
    <property type="component" value="Unassembled WGS sequence"/>
</dbReference>
<protein>
    <recommendedName>
        <fullName evidence="3">Polyketide synthase</fullName>
    </recommendedName>
</protein>
<sequence>HITSSASLPLDSFSSHALSLAVLAGVKGGRFRPMFLNEDFMAFAFLSGGCTLDYKCWISWHVAGCVND</sequence>
<reference evidence="1 2" key="1">
    <citation type="journal article" date="2023" name="Sci. Data">
        <title>Genome assembly of the Korean intertidal mud-creeper Batillaria attramentaria.</title>
        <authorList>
            <person name="Patra A.K."/>
            <person name="Ho P.T."/>
            <person name="Jun S."/>
            <person name="Lee S.J."/>
            <person name="Kim Y."/>
            <person name="Won Y.J."/>
        </authorList>
    </citation>
    <scope>NUCLEOTIDE SEQUENCE [LARGE SCALE GENOMIC DNA]</scope>
    <source>
        <strain evidence="1">Wonlab-2016</strain>
    </source>
</reference>
<dbReference type="EMBL" id="JACVVK020000031">
    <property type="protein sequence ID" value="KAK7501555.1"/>
    <property type="molecule type" value="Genomic_DNA"/>
</dbReference>
<comment type="caution">
    <text evidence="1">The sequence shown here is derived from an EMBL/GenBank/DDBJ whole genome shotgun (WGS) entry which is preliminary data.</text>
</comment>
<evidence type="ECO:0000313" key="2">
    <source>
        <dbReference type="Proteomes" id="UP001519460"/>
    </source>
</evidence>
<evidence type="ECO:0008006" key="3">
    <source>
        <dbReference type="Google" id="ProtNLM"/>
    </source>
</evidence>
<proteinExistence type="predicted"/>
<evidence type="ECO:0000313" key="1">
    <source>
        <dbReference type="EMBL" id="KAK7501555.1"/>
    </source>
</evidence>
<gene>
    <name evidence="1" type="ORF">BaRGS_00007359</name>
</gene>
<dbReference type="AlphaFoldDB" id="A0ABD0LQP4"/>
<name>A0ABD0LQP4_9CAEN</name>
<accession>A0ABD0LQP4</accession>
<organism evidence="1 2">
    <name type="scientific">Batillaria attramentaria</name>
    <dbReference type="NCBI Taxonomy" id="370345"/>
    <lineage>
        <taxon>Eukaryota</taxon>
        <taxon>Metazoa</taxon>
        <taxon>Spiralia</taxon>
        <taxon>Lophotrochozoa</taxon>
        <taxon>Mollusca</taxon>
        <taxon>Gastropoda</taxon>
        <taxon>Caenogastropoda</taxon>
        <taxon>Sorbeoconcha</taxon>
        <taxon>Cerithioidea</taxon>
        <taxon>Batillariidae</taxon>
        <taxon>Batillaria</taxon>
    </lineage>
</organism>